<accession>A0A4R3MEW6</accession>
<comment type="similarity">
    <text evidence="2">Belongs to the short-chain dehydrogenases/reductases (SDR) family.</text>
</comment>
<dbReference type="PANTHER" id="PTHR43658">
    <property type="entry name" value="SHORT-CHAIN DEHYDROGENASE/REDUCTASE"/>
    <property type="match status" value="1"/>
</dbReference>
<dbReference type="InterPro" id="IPR002347">
    <property type="entry name" value="SDR_fam"/>
</dbReference>
<sequence>MELGKDIAAVITGGASGLGEATARMLAGAGVRVALLDVNAERGETVASETGGVFCRCDVTDPASVAEALARARAANGQERITVNCAGIAIAQKTASRKRDTGEVVAHDPAAFVRTISINLIGTFNVASQSAAGMLTADPLGRDGERGVIVMTASVAATDGQIGQLAYAASKGGVLGMTLPMARDLAKDGIRAVTIMPGLFYTPMFDGLSEEVRQSLAASVPFPQRLGDPAEYAMLVRAICENPMLNGSGIRLDGAIRLAPR</sequence>
<evidence type="ECO:0000313" key="4">
    <source>
        <dbReference type="Proteomes" id="UP000295678"/>
    </source>
</evidence>
<dbReference type="Gene3D" id="3.40.50.720">
    <property type="entry name" value="NAD(P)-binding Rossmann-like Domain"/>
    <property type="match status" value="1"/>
</dbReference>
<proteinExistence type="inferred from homology"/>
<comment type="caution">
    <text evidence="3">The sequence shown here is derived from an EMBL/GenBank/DDBJ whole genome shotgun (WGS) entry which is preliminary data.</text>
</comment>
<dbReference type="Proteomes" id="UP000295678">
    <property type="component" value="Unassembled WGS sequence"/>
</dbReference>
<dbReference type="PANTHER" id="PTHR43658:SF8">
    <property type="entry name" value="17-BETA-HYDROXYSTEROID DEHYDROGENASE 14-RELATED"/>
    <property type="match status" value="1"/>
</dbReference>
<dbReference type="Pfam" id="PF00106">
    <property type="entry name" value="adh_short"/>
    <property type="match status" value="1"/>
</dbReference>
<dbReference type="AlphaFoldDB" id="A0A4R3MEW6"/>
<evidence type="ECO:0000313" key="3">
    <source>
        <dbReference type="EMBL" id="TCT11702.1"/>
    </source>
</evidence>
<dbReference type="RefSeq" id="WP_132805623.1">
    <property type="nucleotide sequence ID" value="NZ_SMAK01000003.1"/>
</dbReference>
<dbReference type="OrthoDB" id="9795647at2"/>
<dbReference type="PROSITE" id="PS00061">
    <property type="entry name" value="ADH_SHORT"/>
    <property type="match status" value="1"/>
</dbReference>
<name>A0A4R3MEW6_9HYPH</name>
<organism evidence="3 4">
    <name type="scientific">Tepidamorphus gemmatus</name>
    <dbReference type="NCBI Taxonomy" id="747076"/>
    <lineage>
        <taxon>Bacteria</taxon>
        <taxon>Pseudomonadati</taxon>
        <taxon>Pseudomonadota</taxon>
        <taxon>Alphaproteobacteria</taxon>
        <taxon>Hyphomicrobiales</taxon>
        <taxon>Tepidamorphaceae</taxon>
        <taxon>Tepidamorphus</taxon>
    </lineage>
</organism>
<evidence type="ECO:0000256" key="2">
    <source>
        <dbReference type="RuleBase" id="RU000363"/>
    </source>
</evidence>
<evidence type="ECO:0000256" key="1">
    <source>
        <dbReference type="ARBA" id="ARBA00023002"/>
    </source>
</evidence>
<dbReference type="InterPro" id="IPR036291">
    <property type="entry name" value="NAD(P)-bd_dom_sf"/>
</dbReference>
<reference evidence="3 4" key="1">
    <citation type="submission" date="2019-03" db="EMBL/GenBank/DDBJ databases">
        <title>Genomic Encyclopedia of Type Strains, Phase IV (KMG-IV): sequencing the most valuable type-strain genomes for metagenomic binning, comparative biology and taxonomic classification.</title>
        <authorList>
            <person name="Goeker M."/>
        </authorList>
    </citation>
    <scope>NUCLEOTIDE SEQUENCE [LARGE SCALE GENOMIC DNA]</scope>
    <source>
        <strain evidence="3 4">DSM 19345</strain>
    </source>
</reference>
<dbReference type="SUPFAM" id="SSF51735">
    <property type="entry name" value="NAD(P)-binding Rossmann-fold domains"/>
    <property type="match status" value="1"/>
</dbReference>
<dbReference type="InterPro" id="IPR020904">
    <property type="entry name" value="Sc_DH/Rdtase_CS"/>
</dbReference>
<dbReference type="EMBL" id="SMAK01000003">
    <property type="protein sequence ID" value="TCT11702.1"/>
    <property type="molecule type" value="Genomic_DNA"/>
</dbReference>
<dbReference type="PRINTS" id="PR00081">
    <property type="entry name" value="GDHRDH"/>
</dbReference>
<dbReference type="PRINTS" id="PR00080">
    <property type="entry name" value="SDRFAMILY"/>
</dbReference>
<gene>
    <name evidence="3" type="ORF">EDC22_10311</name>
</gene>
<keyword evidence="4" id="KW-1185">Reference proteome</keyword>
<protein>
    <submittedName>
        <fullName evidence="3">NAD(P)-dependent dehydrogenase (Short-subunit alcohol dehydrogenase family)</fullName>
    </submittedName>
</protein>
<keyword evidence="1" id="KW-0560">Oxidoreductase</keyword>
<dbReference type="GO" id="GO:0016491">
    <property type="term" value="F:oxidoreductase activity"/>
    <property type="evidence" value="ECO:0007669"/>
    <property type="project" value="UniProtKB-KW"/>
</dbReference>